<dbReference type="GO" id="GO:0003723">
    <property type="term" value="F:RNA binding"/>
    <property type="evidence" value="ECO:0007669"/>
    <property type="project" value="InterPro"/>
</dbReference>
<dbReference type="InterPro" id="IPR006224">
    <property type="entry name" value="PsdUridine_synth_RluA-like_CS"/>
</dbReference>
<dbReference type="GO" id="GO:0009982">
    <property type="term" value="F:pseudouridine synthase activity"/>
    <property type="evidence" value="ECO:0007669"/>
    <property type="project" value="InterPro"/>
</dbReference>
<accession>A0A2H0N8B3</accession>
<dbReference type="PROSITE" id="PS01129">
    <property type="entry name" value="PSI_RLU"/>
    <property type="match status" value="1"/>
</dbReference>
<dbReference type="AlphaFoldDB" id="A0A2H0N8B3"/>
<feature type="domain" description="Pseudouridine synthase RsuA/RluA-like" evidence="1">
    <location>
        <begin position="11"/>
        <end position="173"/>
    </location>
</feature>
<dbReference type="CDD" id="cd02869">
    <property type="entry name" value="PseudoU_synth_RluA_like"/>
    <property type="match status" value="1"/>
</dbReference>
<dbReference type="Pfam" id="PF00849">
    <property type="entry name" value="PseudoU_synth_2"/>
    <property type="match status" value="1"/>
</dbReference>
<evidence type="ECO:0000313" key="3">
    <source>
        <dbReference type="Proteomes" id="UP000229893"/>
    </source>
</evidence>
<dbReference type="PANTHER" id="PTHR21600">
    <property type="entry name" value="MITOCHONDRIAL RNA PSEUDOURIDINE SYNTHASE"/>
    <property type="match status" value="1"/>
</dbReference>
<dbReference type="GO" id="GO:0000455">
    <property type="term" value="P:enzyme-directed rRNA pseudouridine synthesis"/>
    <property type="evidence" value="ECO:0007669"/>
    <property type="project" value="TreeGrafter"/>
</dbReference>
<dbReference type="GO" id="GO:0140098">
    <property type="term" value="F:catalytic activity, acting on RNA"/>
    <property type="evidence" value="ECO:0007669"/>
    <property type="project" value="UniProtKB-ARBA"/>
</dbReference>
<sequence>MNLEIIYEDDNIIVVNKPAGILTHSTLHKPAEISVSSILTAQYPQIKNVGDNKSERPGIVHRLDKDTSGLLMICKTQSAFDFYKNLFKTRNIKKTYITIVRDKIKEPTGTINKPIGIKSGTTKRSTKSSKMVKEAITEYKVLDVFQINNKYYSLLKVFPKTGRTHQIRVHLSSINHPIVGDKFYTKKPEIDHLLLHAYSLEFISEDNQKLKLEIDPPKIFSEFFNKDIPKIIANKLN</sequence>
<protein>
    <submittedName>
        <fullName evidence="2">Pseudouridine synthase</fullName>
    </submittedName>
</protein>
<reference evidence="2 3" key="1">
    <citation type="submission" date="2017-09" db="EMBL/GenBank/DDBJ databases">
        <title>Depth-based differentiation of microbial function through sediment-hosted aquifers and enrichment of novel symbionts in the deep terrestrial subsurface.</title>
        <authorList>
            <person name="Probst A.J."/>
            <person name="Ladd B."/>
            <person name="Jarett J.K."/>
            <person name="Geller-Mcgrath D.E."/>
            <person name="Sieber C.M."/>
            <person name="Emerson J.B."/>
            <person name="Anantharaman K."/>
            <person name="Thomas B.C."/>
            <person name="Malmstrom R."/>
            <person name="Stieglmeier M."/>
            <person name="Klingl A."/>
            <person name="Woyke T."/>
            <person name="Ryan C.M."/>
            <person name="Banfield J.F."/>
        </authorList>
    </citation>
    <scope>NUCLEOTIDE SEQUENCE [LARGE SCALE GENOMIC DNA]</scope>
    <source>
        <strain evidence="2">CG11_big_fil_rev_8_21_14_0_20_35_14</strain>
    </source>
</reference>
<gene>
    <name evidence="2" type="ORF">COV57_00615</name>
</gene>
<dbReference type="Gene3D" id="3.30.2350.10">
    <property type="entry name" value="Pseudouridine synthase"/>
    <property type="match status" value="1"/>
</dbReference>
<name>A0A2H0N8B3_9BACT</name>
<dbReference type="EMBL" id="PCWO01000009">
    <property type="protein sequence ID" value="PIR05133.1"/>
    <property type="molecule type" value="Genomic_DNA"/>
</dbReference>
<comment type="caution">
    <text evidence="2">The sequence shown here is derived from an EMBL/GenBank/DDBJ whole genome shotgun (WGS) entry which is preliminary data.</text>
</comment>
<evidence type="ECO:0000313" key="2">
    <source>
        <dbReference type="EMBL" id="PIR05133.1"/>
    </source>
</evidence>
<dbReference type="InterPro" id="IPR006145">
    <property type="entry name" value="PsdUridine_synth_RsuA/RluA"/>
</dbReference>
<dbReference type="Proteomes" id="UP000229893">
    <property type="component" value="Unassembled WGS sequence"/>
</dbReference>
<dbReference type="PANTHER" id="PTHR21600:SF86">
    <property type="entry name" value="PSEUDOURIDINE SYNTHASE RSUA_RLUA-LIKE DOMAIN-CONTAINING PROTEIN"/>
    <property type="match status" value="1"/>
</dbReference>
<dbReference type="InterPro" id="IPR020103">
    <property type="entry name" value="PsdUridine_synth_cat_dom_sf"/>
</dbReference>
<organism evidence="2 3">
    <name type="scientific">Candidatus Liptonbacteria bacterium CG11_big_fil_rev_8_21_14_0_20_35_14</name>
    <dbReference type="NCBI Taxonomy" id="1974634"/>
    <lineage>
        <taxon>Bacteria</taxon>
        <taxon>Candidatus Liptoniibacteriota</taxon>
    </lineage>
</organism>
<dbReference type="InterPro" id="IPR050188">
    <property type="entry name" value="RluA_PseudoU_synthase"/>
</dbReference>
<proteinExistence type="predicted"/>
<evidence type="ECO:0000259" key="1">
    <source>
        <dbReference type="Pfam" id="PF00849"/>
    </source>
</evidence>
<dbReference type="SUPFAM" id="SSF55120">
    <property type="entry name" value="Pseudouridine synthase"/>
    <property type="match status" value="1"/>
</dbReference>